<proteinExistence type="inferred from homology"/>
<feature type="region of interest" description="Disordered" evidence="9">
    <location>
        <begin position="367"/>
        <end position="408"/>
    </location>
</feature>
<evidence type="ECO:0000256" key="7">
    <source>
        <dbReference type="ARBA" id="ARBA00022833"/>
    </source>
</evidence>
<dbReference type="PANTHER" id="PTHR21445:SF0">
    <property type="entry name" value="APURINIC-APYRIMIDINIC ENDONUCLEASE"/>
    <property type="match status" value="1"/>
</dbReference>
<keyword evidence="7" id="KW-0862">Zinc</keyword>
<evidence type="ECO:0000259" key="10">
    <source>
        <dbReference type="Pfam" id="PF01261"/>
    </source>
</evidence>
<evidence type="ECO:0000256" key="3">
    <source>
        <dbReference type="ARBA" id="ARBA00021759"/>
    </source>
</evidence>
<dbReference type="CDD" id="cd00019">
    <property type="entry name" value="AP2Ec"/>
    <property type="match status" value="1"/>
</dbReference>
<feature type="compositionally biased region" description="Basic residues" evidence="9">
    <location>
        <begin position="368"/>
        <end position="379"/>
    </location>
</feature>
<evidence type="ECO:0000256" key="8">
    <source>
        <dbReference type="ARBA" id="ARBA00023204"/>
    </source>
</evidence>
<dbReference type="GO" id="GO:0006284">
    <property type="term" value="P:base-excision repair"/>
    <property type="evidence" value="ECO:0007669"/>
    <property type="project" value="TreeGrafter"/>
</dbReference>
<protein>
    <recommendedName>
        <fullName evidence="3">Apurinic-apyrimidinic endonuclease 1</fullName>
    </recommendedName>
</protein>
<name>A0A9P3PEE6_LYOSH</name>
<keyword evidence="8" id="KW-0234">DNA repair</keyword>
<gene>
    <name evidence="11" type="primary">APN1</name>
    <name evidence="11" type="ORF">LshimejAT787_0200400</name>
</gene>
<evidence type="ECO:0000256" key="9">
    <source>
        <dbReference type="SAM" id="MobiDB-lite"/>
    </source>
</evidence>
<dbReference type="NCBIfam" id="NF002199">
    <property type="entry name" value="PRK01060.1-4"/>
    <property type="match status" value="1"/>
</dbReference>
<dbReference type="PANTHER" id="PTHR21445">
    <property type="entry name" value="ENDONUCLEASE IV ENDODEOXYRIBONUCLEASE IV"/>
    <property type="match status" value="1"/>
</dbReference>
<dbReference type="GO" id="GO:0008081">
    <property type="term" value="F:phosphoric diester hydrolase activity"/>
    <property type="evidence" value="ECO:0007669"/>
    <property type="project" value="TreeGrafter"/>
</dbReference>
<dbReference type="GO" id="GO:0005739">
    <property type="term" value="C:mitochondrion"/>
    <property type="evidence" value="ECO:0007669"/>
    <property type="project" value="TreeGrafter"/>
</dbReference>
<evidence type="ECO:0000256" key="2">
    <source>
        <dbReference type="ARBA" id="ARBA00005340"/>
    </source>
</evidence>
<dbReference type="InterPro" id="IPR013022">
    <property type="entry name" value="Xyl_isomerase-like_TIM-brl"/>
</dbReference>
<dbReference type="OrthoDB" id="7663182at2759"/>
<sequence length="408" mass="45258">MVPTRRSSRLAEQKEAAESRAKRIKLDDSSVAEVGTVKVDVKVTRKTKRTRKVDIMETITFPTRVSTPWKVGAHVSAAGGVENAIPNAAAIGANAFALFVKSQRKWESPPLTPESISLFKERMEEHGYCSSDILPHGSYLVNLGNPDPLKREKSYECFLDDLQRCEQLGLMLYNFHPGSTVGQATAEESISLIAECINRAHKQTSRVTIVLENMAGAGNIIGGDFCHLKSIIDQVVDKGRVGVCLDTCHMFAAGYDIRRKEDWDATLERFDTEVGLSYLRGMHLNDSKMAHNSRKDRHQNIGMGEIGIHAFHHILNDPRVQNIPLILETPAFEAPLVTWTKEIETLNRLSGLSLGPDVTMQCAEIVGKRKTKAPSRKRKARDDDEDESEGEELQLNGELSNSSDAQAP</sequence>
<evidence type="ECO:0000256" key="4">
    <source>
        <dbReference type="ARBA" id="ARBA00022723"/>
    </source>
</evidence>
<evidence type="ECO:0000313" key="11">
    <source>
        <dbReference type="EMBL" id="GLB34475.1"/>
    </source>
</evidence>
<comment type="cofactor">
    <cofactor evidence="1">
        <name>Zn(2+)</name>
        <dbReference type="ChEBI" id="CHEBI:29105"/>
    </cofactor>
</comment>
<dbReference type="NCBIfam" id="TIGR00587">
    <property type="entry name" value="nfo"/>
    <property type="match status" value="1"/>
</dbReference>
<evidence type="ECO:0000256" key="6">
    <source>
        <dbReference type="ARBA" id="ARBA00022801"/>
    </source>
</evidence>
<dbReference type="SUPFAM" id="SSF51658">
    <property type="entry name" value="Xylose isomerase-like"/>
    <property type="match status" value="1"/>
</dbReference>
<dbReference type="PROSITE" id="PS51432">
    <property type="entry name" value="AP_NUCLEASE_F2_4"/>
    <property type="match status" value="1"/>
</dbReference>
<accession>A0A9P3PEE6</accession>
<organism evidence="11 12">
    <name type="scientific">Lyophyllum shimeji</name>
    <name type="common">Hon-shimeji</name>
    <name type="synonym">Tricholoma shimeji</name>
    <dbReference type="NCBI Taxonomy" id="47721"/>
    <lineage>
        <taxon>Eukaryota</taxon>
        <taxon>Fungi</taxon>
        <taxon>Dikarya</taxon>
        <taxon>Basidiomycota</taxon>
        <taxon>Agaricomycotina</taxon>
        <taxon>Agaricomycetes</taxon>
        <taxon>Agaricomycetidae</taxon>
        <taxon>Agaricales</taxon>
        <taxon>Tricholomatineae</taxon>
        <taxon>Lyophyllaceae</taxon>
        <taxon>Lyophyllum</taxon>
    </lineage>
</organism>
<dbReference type="HAMAP" id="MF_00152">
    <property type="entry name" value="Nfo"/>
    <property type="match status" value="1"/>
</dbReference>
<dbReference type="Proteomes" id="UP001063166">
    <property type="component" value="Unassembled WGS sequence"/>
</dbReference>
<dbReference type="SMART" id="SM00518">
    <property type="entry name" value="AP2Ec"/>
    <property type="match status" value="1"/>
</dbReference>
<dbReference type="PROSITE" id="PS00731">
    <property type="entry name" value="AP_NUCLEASE_F2_3"/>
    <property type="match status" value="1"/>
</dbReference>
<dbReference type="AlphaFoldDB" id="A0A9P3PEE6"/>
<dbReference type="InterPro" id="IPR036237">
    <property type="entry name" value="Xyl_isomerase-like_sf"/>
</dbReference>
<dbReference type="InterPro" id="IPR001719">
    <property type="entry name" value="AP_endonuc_2"/>
</dbReference>
<keyword evidence="12" id="KW-1185">Reference proteome</keyword>
<keyword evidence="11" id="KW-0255">Endonuclease</keyword>
<dbReference type="EMBL" id="BRPK01000002">
    <property type="protein sequence ID" value="GLB34475.1"/>
    <property type="molecule type" value="Genomic_DNA"/>
</dbReference>
<dbReference type="FunFam" id="3.20.20.150:FF:000001">
    <property type="entry name" value="Probable endonuclease 4"/>
    <property type="match status" value="1"/>
</dbReference>
<dbReference type="GO" id="GO:0005634">
    <property type="term" value="C:nucleus"/>
    <property type="evidence" value="ECO:0007669"/>
    <property type="project" value="TreeGrafter"/>
</dbReference>
<dbReference type="GO" id="GO:0003906">
    <property type="term" value="F:DNA-(apurinic or apyrimidinic site) endonuclease activity"/>
    <property type="evidence" value="ECO:0007669"/>
    <property type="project" value="TreeGrafter"/>
</dbReference>
<comment type="caution">
    <text evidence="11">The sequence shown here is derived from an EMBL/GenBank/DDBJ whole genome shotgun (WGS) entry which is preliminary data.</text>
</comment>
<feature type="compositionally biased region" description="Acidic residues" evidence="9">
    <location>
        <begin position="383"/>
        <end position="392"/>
    </location>
</feature>
<dbReference type="Gene3D" id="3.20.20.150">
    <property type="entry name" value="Divalent-metal-dependent TIM barrel enzymes"/>
    <property type="match status" value="1"/>
</dbReference>
<keyword evidence="11" id="KW-0540">Nuclease</keyword>
<dbReference type="Pfam" id="PF01261">
    <property type="entry name" value="AP_endonuc_2"/>
    <property type="match status" value="1"/>
</dbReference>
<dbReference type="GO" id="GO:0003677">
    <property type="term" value="F:DNA binding"/>
    <property type="evidence" value="ECO:0007669"/>
    <property type="project" value="InterPro"/>
</dbReference>
<keyword evidence="6" id="KW-0378">Hydrolase</keyword>
<dbReference type="GO" id="GO:0008270">
    <property type="term" value="F:zinc ion binding"/>
    <property type="evidence" value="ECO:0007669"/>
    <property type="project" value="InterPro"/>
</dbReference>
<comment type="similarity">
    <text evidence="2">Belongs to the AP endonuclease 2 family.</text>
</comment>
<reference evidence="11" key="1">
    <citation type="submission" date="2022-07" db="EMBL/GenBank/DDBJ databases">
        <title>The genome of Lyophyllum shimeji provides insight into the initial evolution of ectomycorrhizal fungal genome.</title>
        <authorList>
            <person name="Kobayashi Y."/>
            <person name="Shibata T."/>
            <person name="Hirakawa H."/>
            <person name="Shigenobu S."/>
            <person name="Nishiyama T."/>
            <person name="Yamada A."/>
            <person name="Hasebe M."/>
            <person name="Kawaguchi M."/>
        </authorList>
    </citation>
    <scope>NUCLEOTIDE SEQUENCE</scope>
    <source>
        <strain evidence="11">AT787</strain>
    </source>
</reference>
<evidence type="ECO:0000256" key="5">
    <source>
        <dbReference type="ARBA" id="ARBA00022763"/>
    </source>
</evidence>
<keyword evidence="4" id="KW-0479">Metal-binding</keyword>
<evidence type="ECO:0000256" key="1">
    <source>
        <dbReference type="ARBA" id="ARBA00001947"/>
    </source>
</evidence>
<keyword evidence="5" id="KW-0227">DNA damage</keyword>
<dbReference type="InterPro" id="IPR018246">
    <property type="entry name" value="AP_endonuc_F2_Zn_BS"/>
</dbReference>
<feature type="domain" description="Xylose isomerase-like TIM barrel" evidence="10">
    <location>
        <begin position="87"/>
        <end position="347"/>
    </location>
</feature>
<dbReference type="PROSITE" id="PS00730">
    <property type="entry name" value="AP_NUCLEASE_F2_2"/>
    <property type="match status" value="1"/>
</dbReference>
<feature type="compositionally biased region" description="Polar residues" evidence="9">
    <location>
        <begin position="397"/>
        <end position="408"/>
    </location>
</feature>
<evidence type="ECO:0000313" key="12">
    <source>
        <dbReference type="Proteomes" id="UP001063166"/>
    </source>
</evidence>